<keyword evidence="4" id="KW-0378">Hydrolase</keyword>
<dbReference type="AlphaFoldDB" id="A0A0F9RZQ6"/>
<dbReference type="Gene3D" id="3.30.920.30">
    <property type="entry name" value="Hypothetical protein"/>
    <property type="match status" value="1"/>
</dbReference>
<dbReference type="GO" id="GO:0003729">
    <property type="term" value="F:mRNA binding"/>
    <property type="evidence" value="ECO:0007669"/>
    <property type="project" value="InterPro"/>
</dbReference>
<gene>
    <name evidence="7" type="ORF">LCGC14_0834330</name>
</gene>
<dbReference type="PANTHER" id="PTHR34873">
    <property type="entry name" value="SSR1766 PROTEIN"/>
    <property type="match status" value="1"/>
</dbReference>
<dbReference type="InterPro" id="IPR038570">
    <property type="entry name" value="HicA_sf"/>
</dbReference>
<name>A0A0F9RZQ6_9ZZZZ</name>
<evidence type="ECO:0000256" key="1">
    <source>
        <dbReference type="ARBA" id="ARBA00022649"/>
    </source>
</evidence>
<keyword evidence="3" id="KW-0255">Endonuclease</keyword>
<dbReference type="EMBL" id="LAZR01002409">
    <property type="protein sequence ID" value="KKN30401.1"/>
    <property type="molecule type" value="Genomic_DNA"/>
</dbReference>
<organism evidence="7">
    <name type="scientific">marine sediment metagenome</name>
    <dbReference type="NCBI Taxonomy" id="412755"/>
    <lineage>
        <taxon>unclassified sequences</taxon>
        <taxon>metagenomes</taxon>
        <taxon>ecological metagenomes</taxon>
    </lineage>
</organism>
<evidence type="ECO:0000256" key="3">
    <source>
        <dbReference type="ARBA" id="ARBA00022759"/>
    </source>
</evidence>
<evidence type="ECO:0008006" key="8">
    <source>
        <dbReference type="Google" id="ProtNLM"/>
    </source>
</evidence>
<sequence length="75" mass="8761">MKKLNPIAPDKLIRIIKKQGFEEIRQKGSHKFFRNSVGRTTVIPYHKGEKIGRGLLTKILKDIGMTREEFLRLNK</sequence>
<evidence type="ECO:0000256" key="6">
    <source>
        <dbReference type="ARBA" id="ARBA00023016"/>
    </source>
</evidence>
<dbReference type="SUPFAM" id="SSF54786">
    <property type="entry name" value="YcfA/nrd intein domain"/>
    <property type="match status" value="1"/>
</dbReference>
<keyword evidence="6" id="KW-0346">Stress response</keyword>
<dbReference type="Pfam" id="PF07927">
    <property type="entry name" value="HicA_toxin"/>
    <property type="match status" value="1"/>
</dbReference>
<comment type="caution">
    <text evidence="7">The sequence shown here is derived from an EMBL/GenBank/DDBJ whole genome shotgun (WGS) entry which is preliminary data.</text>
</comment>
<dbReference type="InterPro" id="IPR012933">
    <property type="entry name" value="HicA_mRNA_interferase"/>
</dbReference>
<evidence type="ECO:0000256" key="5">
    <source>
        <dbReference type="ARBA" id="ARBA00022884"/>
    </source>
</evidence>
<dbReference type="GO" id="GO:0016787">
    <property type="term" value="F:hydrolase activity"/>
    <property type="evidence" value="ECO:0007669"/>
    <property type="project" value="UniProtKB-KW"/>
</dbReference>
<reference evidence="7" key="1">
    <citation type="journal article" date="2015" name="Nature">
        <title>Complex archaea that bridge the gap between prokaryotes and eukaryotes.</title>
        <authorList>
            <person name="Spang A."/>
            <person name="Saw J.H."/>
            <person name="Jorgensen S.L."/>
            <person name="Zaremba-Niedzwiedzka K."/>
            <person name="Martijn J."/>
            <person name="Lind A.E."/>
            <person name="van Eijk R."/>
            <person name="Schleper C."/>
            <person name="Guy L."/>
            <person name="Ettema T.J."/>
        </authorList>
    </citation>
    <scope>NUCLEOTIDE SEQUENCE</scope>
</reference>
<proteinExistence type="predicted"/>
<evidence type="ECO:0000256" key="2">
    <source>
        <dbReference type="ARBA" id="ARBA00022722"/>
    </source>
</evidence>
<keyword evidence="1" id="KW-1277">Toxin-antitoxin system</keyword>
<evidence type="ECO:0000313" key="7">
    <source>
        <dbReference type="EMBL" id="KKN30401.1"/>
    </source>
</evidence>
<dbReference type="GO" id="GO:0004519">
    <property type="term" value="F:endonuclease activity"/>
    <property type="evidence" value="ECO:0007669"/>
    <property type="project" value="UniProtKB-KW"/>
</dbReference>
<keyword evidence="2" id="KW-0540">Nuclease</keyword>
<evidence type="ECO:0000256" key="4">
    <source>
        <dbReference type="ARBA" id="ARBA00022801"/>
    </source>
</evidence>
<protein>
    <recommendedName>
        <fullName evidence="8">Addiction module toxin, HicA family</fullName>
    </recommendedName>
</protein>
<dbReference type="PANTHER" id="PTHR34873:SF3">
    <property type="entry name" value="ADDICTION MODULE TOXIN, HICA FAMILY"/>
    <property type="match status" value="1"/>
</dbReference>
<accession>A0A0F9RZQ6</accession>
<keyword evidence="5" id="KW-0694">RNA-binding</keyword>